<dbReference type="Gene3D" id="2.130.10.30">
    <property type="entry name" value="Regulator of chromosome condensation 1/beta-lactamase-inhibitor protein II"/>
    <property type="match status" value="1"/>
</dbReference>
<feature type="compositionally biased region" description="Gly residues" evidence="2">
    <location>
        <begin position="570"/>
        <end position="591"/>
    </location>
</feature>
<feature type="compositionally biased region" description="Acidic residues" evidence="2">
    <location>
        <begin position="154"/>
        <end position="182"/>
    </location>
</feature>
<feature type="repeat" description="RCC1" evidence="1">
    <location>
        <begin position="1313"/>
        <end position="1364"/>
    </location>
</feature>
<feature type="compositionally biased region" description="Polar residues" evidence="2">
    <location>
        <begin position="247"/>
        <end position="260"/>
    </location>
</feature>
<feature type="repeat" description="RCC1" evidence="1">
    <location>
        <begin position="1238"/>
        <end position="1312"/>
    </location>
</feature>
<feature type="region of interest" description="Disordered" evidence="2">
    <location>
        <begin position="109"/>
        <end position="260"/>
    </location>
</feature>
<dbReference type="InParanoid" id="Q5B9A6"/>
<feature type="compositionally biased region" description="Basic and acidic residues" evidence="2">
    <location>
        <begin position="374"/>
        <end position="392"/>
    </location>
</feature>
<evidence type="ECO:0000256" key="1">
    <source>
        <dbReference type="PROSITE-ProRule" id="PRU00235"/>
    </source>
</evidence>
<dbReference type="SUPFAM" id="SSF50985">
    <property type="entry name" value="RCC1/BLIP-II"/>
    <property type="match status" value="1"/>
</dbReference>
<feature type="compositionally biased region" description="Acidic residues" evidence="2">
    <location>
        <begin position="544"/>
        <end position="554"/>
    </location>
</feature>
<dbReference type="VEuPathDB" id="FungiDB:AN2874"/>
<accession>Q5B9A6</accession>
<feature type="compositionally biased region" description="Polar residues" evidence="2">
    <location>
        <begin position="190"/>
        <end position="199"/>
    </location>
</feature>
<feature type="compositionally biased region" description="Acidic residues" evidence="2">
    <location>
        <begin position="214"/>
        <end position="239"/>
    </location>
</feature>
<feature type="repeat" description="RCC1" evidence="1">
    <location>
        <begin position="956"/>
        <end position="1013"/>
    </location>
</feature>
<organism evidence="3 4">
    <name type="scientific">Emericella nidulans (strain FGSC A4 / ATCC 38163 / CBS 112.46 / NRRL 194 / M139)</name>
    <name type="common">Aspergillus nidulans</name>
    <dbReference type="NCBI Taxonomy" id="227321"/>
    <lineage>
        <taxon>Eukaryota</taxon>
        <taxon>Fungi</taxon>
        <taxon>Dikarya</taxon>
        <taxon>Ascomycota</taxon>
        <taxon>Pezizomycotina</taxon>
        <taxon>Eurotiomycetes</taxon>
        <taxon>Eurotiomycetidae</taxon>
        <taxon>Eurotiales</taxon>
        <taxon>Aspergillaceae</taxon>
        <taxon>Aspergillus</taxon>
        <taxon>Aspergillus subgen. Nidulantes</taxon>
    </lineage>
</organism>
<dbReference type="EMBL" id="BN001306">
    <property type="protein sequence ID" value="CBF83831.1"/>
    <property type="molecule type" value="Genomic_DNA"/>
</dbReference>
<dbReference type="GO" id="GO:0005737">
    <property type="term" value="C:cytoplasm"/>
    <property type="evidence" value="ECO:0000318"/>
    <property type="project" value="GO_Central"/>
</dbReference>
<dbReference type="eggNOG" id="KOG1426">
    <property type="taxonomic scope" value="Eukaryota"/>
</dbReference>
<dbReference type="RefSeq" id="XP_660478.1">
    <property type="nucleotide sequence ID" value="XM_655386.1"/>
</dbReference>
<dbReference type="GO" id="GO:0007346">
    <property type="term" value="P:regulation of mitotic cell cycle"/>
    <property type="evidence" value="ECO:0000318"/>
    <property type="project" value="GO_Central"/>
</dbReference>
<evidence type="ECO:0000313" key="3">
    <source>
        <dbReference type="EMBL" id="CBF83831.1"/>
    </source>
</evidence>
<dbReference type="PANTHER" id="PTHR45982">
    <property type="entry name" value="REGULATOR OF CHROMOSOME CONDENSATION"/>
    <property type="match status" value="1"/>
</dbReference>
<evidence type="ECO:0000313" key="4">
    <source>
        <dbReference type="Proteomes" id="UP000000560"/>
    </source>
</evidence>
<dbReference type="KEGG" id="ani:ANIA_02874"/>
<name>Q5B9A6_EMENI</name>
<feature type="region of interest" description="Disordered" evidence="2">
    <location>
        <begin position="1"/>
        <end position="95"/>
    </location>
</feature>
<dbReference type="PROSITE" id="PS50012">
    <property type="entry name" value="RCC1_3"/>
    <property type="match status" value="5"/>
</dbReference>
<dbReference type="PROSITE" id="PS00626">
    <property type="entry name" value="RCC1_2"/>
    <property type="match status" value="1"/>
</dbReference>
<feature type="repeat" description="RCC1" evidence="1">
    <location>
        <begin position="904"/>
        <end position="955"/>
    </location>
</feature>
<sequence>MAAGNHADGNYDLDSNDPSDTALDWEDKSPTGAAFASAHPPAPRPRLPYFRRPSGPPSQPRLDSSSPPTPDRPRSLLSSPPKVVIAARNPTGGIRGKLSCILNALSSALGLGRNGDGARARDSASVAADSNSALIAAEEAEAEVETADANNNGESDEGKDENPEGNDNEGEREEEYTVSDEAGEQRETENLGTQSTGTAWNFAAPGMGYYTESEVAEELEVDETGIERGTEDDEDEAGEAGEKRASAESNTDGQLPKTTTSHFYSLDIPLLEIEDGEVPIASPSLANPKSSWLSSDGGLRSAGVGLPSPSGSVANCRWSATLPVYTSNPPKQTKHEEYQPLADAASSDCAPISLSNGLDQPLVVPRDDEDGGADEDRGGQEEQEEKVGDRHIRTAGVNGPPEFNMLNSRIPNAFDRFLIEAPGPSIMPLPTVYGLSRPLQDQALQVWGDENEQPLSAQGNDTALLFHDADRLIPSIEVDHDHDHDRPNSSDGLRSDSATARASGPTKPSGRRPGTKRYNGSRSNKGDIAWGKANRGSYSIQEPTTEDTEEDVGEEREKRQDGVTTDRLEGGPGGILGEGYPEGGSSAGGGPDNSLGYSQERDNDRDRFPEMSPDPPTPVEYPESPVVLDFRGQTPEVSPDPPTPREDLEIPISRELTVSPDPPTPVEFPETPILLAFGNHTPEVSPDPPTPKEDPELPVPGNSTISPDPSTPLDSAESRPTAVASTSRWSIAPPPPPTPSRPAVTRPRSRIAYGKFGNLTVPDASLSNSGPRASKRRRKRGQVEDGEYVNEAGEEDDFSDDDRNNYGGGYDAQKRPSRGSGGRKRKSPSSSNALTAQKRVLRNRTIGFSNTEVGAPGLGEKRAASPSDAGTNAKRAKPGTPAASGFNRYASTSLVENSVPSRKCSVYVLGENGNGQLGMGNGTPVQYKQPTKNTQLPDVVQVAAGGEHCIALTHDNKIYTWGDNSHGQLGRLTNSMTAQMPGEVDFSEVNLPDYTIFAQVVATRSACFVLTMFGDVYGWGTFSEIYEDENGEQHCEPLGFRHQCKCQRTPLHIQELQNVKRLAAGSDHVLAQISILIGGNRASSSASKMKGSRVRKRKDTIAAEGSSTGSATKVRDVVRSWGAYKRGQLGRTAANIANCLNPLLCDFPGNSSRALKNPDNVSTIGSGKFHSFVIKESGDFLAWGYNKFAQTAFVPPAASVLRRDLKVDKPSTVASLRGQRVHFPTGGVDFSVALTAGGQCLSWGSFQDGVRSIPDTAMSDEPDFNKVAGRDEGTQIPAIMKVPTFVPGINAHDKGIKMVSAGWTHTIAVTNGGKALGWGSNDHYEIHPDETKHPINDPMEIPMEGLRVVEAAAGRFFTILLVQSD</sequence>
<feature type="compositionally biased region" description="Polar residues" evidence="2">
    <location>
        <begin position="284"/>
        <end position="294"/>
    </location>
</feature>
<reference evidence="4" key="1">
    <citation type="journal article" date="2005" name="Nature">
        <title>Sequencing of Aspergillus nidulans and comparative analysis with A. fumigatus and A. oryzae.</title>
        <authorList>
            <person name="Galagan J.E."/>
            <person name="Calvo S.E."/>
            <person name="Cuomo C."/>
            <person name="Ma L.J."/>
            <person name="Wortman J.R."/>
            <person name="Batzoglou S."/>
            <person name="Lee S.I."/>
            <person name="Basturkmen M."/>
            <person name="Spevak C.C."/>
            <person name="Clutterbuck J."/>
            <person name="Kapitonov V."/>
            <person name="Jurka J."/>
            <person name="Scazzocchio C."/>
            <person name="Farman M."/>
            <person name="Butler J."/>
            <person name="Purcell S."/>
            <person name="Harris S."/>
            <person name="Braus G.H."/>
            <person name="Draht O."/>
            <person name="Busch S."/>
            <person name="D'Enfert C."/>
            <person name="Bouchier C."/>
            <person name="Goldman G.H."/>
            <person name="Bell-Pedersen D."/>
            <person name="Griffiths-Jones S."/>
            <person name="Doonan J.H."/>
            <person name="Yu J."/>
            <person name="Vienken K."/>
            <person name="Pain A."/>
            <person name="Freitag M."/>
            <person name="Selker E.U."/>
            <person name="Archer D.B."/>
            <person name="Penalva M.A."/>
            <person name="Oakley B.R."/>
            <person name="Momany M."/>
            <person name="Tanaka T."/>
            <person name="Kumagai T."/>
            <person name="Asai K."/>
            <person name="Machida M."/>
            <person name="Nierman W.C."/>
            <person name="Denning D.W."/>
            <person name="Caddick M."/>
            <person name="Hynes M."/>
            <person name="Paoletti M."/>
            <person name="Fischer R."/>
            <person name="Miller B."/>
            <person name="Dyer P."/>
            <person name="Sachs M.S."/>
            <person name="Osmani S.A."/>
            <person name="Birren B.W."/>
        </authorList>
    </citation>
    <scope>NUCLEOTIDE SEQUENCE [LARGE SCALE GENOMIC DNA]</scope>
    <source>
        <strain evidence="4">FGSC A4 / ATCC 38163 / CBS 112.46 / NRRL 194 / M139</strain>
    </source>
</reference>
<proteinExistence type="predicted"/>
<reference evidence="4" key="2">
    <citation type="journal article" date="2009" name="Fungal Genet. Biol.">
        <title>The 2008 update of the Aspergillus nidulans genome annotation: a community effort.</title>
        <authorList>
            <person name="Wortman J.R."/>
            <person name="Gilsenan J.M."/>
            <person name="Joardar V."/>
            <person name="Deegan J."/>
            <person name="Clutterbuck J."/>
            <person name="Andersen M.R."/>
            <person name="Archer D."/>
            <person name="Bencina M."/>
            <person name="Braus G."/>
            <person name="Coutinho P."/>
            <person name="von Dohren H."/>
            <person name="Doonan J."/>
            <person name="Driessen A.J."/>
            <person name="Durek P."/>
            <person name="Espeso E."/>
            <person name="Fekete E."/>
            <person name="Flipphi M."/>
            <person name="Estrada C.G."/>
            <person name="Geysens S."/>
            <person name="Goldman G."/>
            <person name="de Groot P.W."/>
            <person name="Hansen K."/>
            <person name="Harris S.D."/>
            <person name="Heinekamp T."/>
            <person name="Helmstaedt K."/>
            <person name="Henrissat B."/>
            <person name="Hofmann G."/>
            <person name="Homan T."/>
            <person name="Horio T."/>
            <person name="Horiuchi H."/>
            <person name="James S."/>
            <person name="Jones M."/>
            <person name="Karaffa L."/>
            <person name="Karanyi Z."/>
            <person name="Kato M."/>
            <person name="Keller N."/>
            <person name="Kelly D.E."/>
            <person name="Kiel J.A."/>
            <person name="Kim J.M."/>
            <person name="van der Klei I.J."/>
            <person name="Klis F.M."/>
            <person name="Kovalchuk A."/>
            <person name="Krasevec N."/>
            <person name="Kubicek C.P."/>
            <person name="Liu B."/>
            <person name="Maccabe A."/>
            <person name="Meyer V."/>
            <person name="Mirabito P."/>
            <person name="Miskei M."/>
            <person name="Mos M."/>
            <person name="Mullins J."/>
            <person name="Nelson D.R."/>
            <person name="Nielsen J."/>
            <person name="Oakley B.R."/>
            <person name="Osmani S.A."/>
            <person name="Pakula T."/>
            <person name="Paszewski A."/>
            <person name="Paulsen I."/>
            <person name="Pilsyk S."/>
            <person name="Pocsi I."/>
            <person name="Punt P.J."/>
            <person name="Ram A.F."/>
            <person name="Ren Q."/>
            <person name="Robellet X."/>
            <person name="Robson G."/>
            <person name="Seiboth B."/>
            <person name="van Solingen P."/>
            <person name="Specht T."/>
            <person name="Sun J."/>
            <person name="Taheri-Talesh N."/>
            <person name="Takeshita N."/>
            <person name="Ussery D."/>
            <person name="vanKuyk P.A."/>
            <person name="Visser H."/>
            <person name="van de Vondervoort P.J."/>
            <person name="de Vries R.P."/>
            <person name="Walton J."/>
            <person name="Xiang X."/>
            <person name="Xiong Y."/>
            <person name="Zeng A.P."/>
            <person name="Brandt B.W."/>
            <person name="Cornell M.J."/>
            <person name="van den Hondel C.A."/>
            <person name="Visser J."/>
            <person name="Oliver S.G."/>
            <person name="Turner G."/>
        </authorList>
    </citation>
    <scope>GENOME REANNOTATION</scope>
    <source>
        <strain evidence="4">FGSC A4 / ATCC 38163 / CBS 112.46 / NRRL 194 / M139</strain>
    </source>
</reference>
<protein>
    <submittedName>
        <fullName evidence="3">Uncharacterized protein</fullName>
    </submittedName>
</protein>
<feature type="region of interest" description="Disordered" evidence="2">
    <location>
        <begin position="477"/>
        <end position="886"/>
    </location>
</feature>
<dbReference type="HOGENOM" id="CLU_256714_0_0_1"/>
<dbReference type="OMA" id="QNAWSET"/>
<dbReference type="GO" id="GO:1901673">
    <property type="term" value="P:regulation of mitotic spindle assembly"/>
    <property type="evidence" value="ECO:0000318"/>
    <property type="project" value="GO_Central"/>
</dbReference>
<feature type="compositionally biased region" description="Basic and acidic residues" evidence="2">
    <location>
        <begin position="555"/>
        <end position="569"/>
    </location>
</feature>
<dbReference type="PANTHER" id="PTHR45982:SF1">
    <property type="entry name" value="REGULATOR OF CHROMOSOME CONDENSATION"/>
    <property type="match status" value="1"/>
</dbReference>
<dbReference type="GeneID" id="2873908"/>
<feature type="compositionally biased region" description="Basic residues" evidence="2">
    <location>
        <begin position="815"/>
        <end position="827"/>
    </location>
</feature>
<feature type="region of interest" description="Disordered" evidence="2">
    <location>
        <begin position="280"/>
        <end position="309"/>
    </location>
</feature>
<keyword evidence="4" id="KW-1185">Reference proteome</keyword>
<feature type="region of interest" description="Disordered" evidence="2">
    <location>
        <begin position="1087"/>
        <end position="1107"/>
    </location>
</feature>
<feature type="compositionally biased region" description="Polar residues" evidence="2">
    <location>
        <begin position="489"/>
        <end position="500"/>
    </location>
</feature>
<feature type="repeat" description="RCC1" evidence="1">
    <location>
        <begin position="1116"/>
        <end position="1177"/>
    </location>
</feature>
<feature type="compositionally biased region" description="Low complexity" evidence="2">
    <location>
        <begin position="123"/>
        <end position="137"/>
    </location>
</feature>
<dbReference type="PRINTS" id="PR00633">
    <property type="entry name" value="RCCNDNSATION"/>
</dbReference>
<dbReference type="STRING" id="227321.Q5B9A6"/>
<accession>C8VJA9</accession>
<dbReference type="GO" id="GO:0005085">
    <property type="term" value="F:guanyl-nucleotide exchange factor activity"/>
    <property type="evidence" value="ECO:0000318"/>
    <property type="project" value="GO_Central"/>
</dbReference>
<feature type="compositionally biased region" description="Basic and acidic residues" evidence="2">
    <location>
        <begin position="477"/>
        <end position="488"/>
    </location>
</feature>
<gene>
    <name evidence="3" type="ORF">ANIA_02874</name>
</gene>
<feature type="compositionally biased region" description="Basic and acidic residues" evidence="2">
    <location>
        <begin position="599"/>
        <end position="609"/>
    </location>
</feature>
<dbReference type="InterPro" id="IPR051553">
    <property type="entry name" value="Ran_GTPase-activating"/>
</dbReference>
<dbReference type="Proteomes" id="UP000000560">
    <property type="component" value="Chromosome VI"/>
</dbReference>
<dbReference type="InterPro" id="IPR000408">
    <property type="entry name" value="Reg_chr_condens"/>
</dbReference>
<evidence type="ECO:0000256" key="2">
    <source>
        <dbReference type="SAM" id="MobiDB-lite"/>
    </source>
</evidence>
<feature type="region of interest" description="Disordered" evidence="2">
    <location>
        <begin position="327"/>
        <end position="404"/>
    </location>
</feature>
<feature type="compositionally biased region" description="Acidic residues" evidence="2">
    <location>
        <begin position="784"/>
        <end position="800"/>
    </location>
</feature>
<dbReference type="OrthoDB" id="4478167at2759"/>
<dbReference type="Pfam" id="PF13540">
    <property type="entry name" value="RCC1_2"/>
    <property type="match status" value="2"/>
</dbReference>
<dbReference type="InterPro" id="IPR009091">
    <property type="entry name" value="RCC1/BLIP-II"/>
</dbReference>